<dbReference type="Gene3D" id="2.60.60.30">
    <property type="entry name" value="sav2460 like domains"/>
    <property type="match status" value="1"/>
</dbReference>
<organism evidence="1 2">
    <name type="scientific">Deinococcus enclensis</name>
    <dbReference type="NCBI Taxonomy" id="1049582"/>
    <lineage>
        <taxon>Bacteria</taxon>
        <taxon>Thermotogati</taxon>
        <taxon>Deinococcota</taxon>
        <taxon>Deinococci</taxon>
        <taxon>Deinococcales</taxon>
        <taxon>Deinococcaceae</taxon>
        <taxon>Deinococcus</taxon>
    </lineage>
</organism>
<dbReference type="Proteomes" id="UP001232163">
    <property type="component" value="Unassembled WGS sequence"/>
</dbReference>
<dbReference type="InterPro" id="IPR051324">
    <property type="entry name" value="Stress/Tellurium_Resist"/>
</dbReference>
<reference evidence="1 2" key="1">
    <citation type="submission" date="2023-07" db="EMBL/GenBank/DDBJ databases">
        <title>Genomic Encyclopedia of Type Strains, Phase IV (KMG-IV): sequencing the most valuable type-strain genomes for metagenomic binning, comparative biology and taxonomic classification.</title>
        <authorList>
            <person name="Goeker M."/>
        </authorList>
    </citation>
    <scope>NUCLEOTIDE SEQUENCE [LARGE SCALE GENOMIC DNA]</scope>
    <source>
        <strain evidence="1 2">NIO-1023</strain>
    </source>
</reference>
<name>A0ABT9MBW1_9DEIO</name>
<evidence type="ECO:0000313" key="2">
    <source>
        <dbReference type="Proteomes" id="UP001232163"/>
    </source>
</evidence>
<dbReference type="PANTHER" id="PTHR32097:SF18">
    <property type="entry name" value="RING-TYPE DOMAIN-CONTAINING PROTEIN"/>
    <property type="match status" value="1"/>
</dbReference>
<dbReference type="CDD" id="cd06974">
    <property type="entry name" value="TerD_like"/>
    <property type="match status" value="1"/>
</dbReference>
<sequence>MTTPARPLPTIAAVIYRRAGRLGVPDPDGALRTGQAFGALQRAFGQVGLIPRRSLFAALEALSDRQVEALARDVLPMALAEVGAHRAHRPLFRNHPRTVPDDTYAFFLQRLIASASRDPGVPCALDRDDRPGGLSRAPSVVPEGACAYGMFDPELFDGCPICHRRVGPQDAPQAPALQASRERLRWYRPLDLDLNPGETARALLRDLLASAAPLAPQDREDLRVLVTHLGPAALAELPDPVPQRETMAAVLGTLLTQPAAAAAVTARLNGQVRTATDLLRVLDAAGGGDASLTGVNRAAKLPRPLRRALLARLEALDERLLTEDLQRHPARWKKAAQTLHPFEFARRYPKVAVAFAALRGTVPGDDPLGALLLRAAARRSDLQLLPVRSGHRRTGPRAPVPDVTTIVHEAQRAAMAECAQRGDWGQYAARLEQHTARLLEARTAHRAGRAGPGTPHPPRVRFTGWAGQVEQALAGSNTSRLLALLAQRPGELGRRLDKALRTALAGGEGDVRQVQEAAVTALPHLNAPLLLLLRAHLEARHQPQPVRLVFPRRSPHSFALPDHRAVLPPAVTAPITEAITAELLARAARLSRFPAAVLDARLQDLPLPFAERETARALVTLARGAKLALPPGRFARLFVHWMEHDTQRVDLDLSAAFYDGAWRHVGTCDFTHLRFAGTGAVHSGDLTSAPAPAGASEFIDLDLARLEEAGVRYVVMGVLSYNNVPFEDMADAFAGYMLREHAHGPVFDARSVEQRFDLRGQQQVLLPLALDAAQGTLHWLDTTPRSRTLGEVAGHQVAAYHDAMGLAARRVIECAATRARPTLWDVAALHAAARCDEVVVQRPEGWTRHVRGHLTPEAFLRHLTAPGEPIRVLPDGPTLGFHLTRTEALPAGSVAAALRTGVAHEVDVDRLTFAQVTTQLEGPP</sequence>
<evidence type="ECO:0000313" key="1">
    <source>
        <dbReference type="EMBL" id="MDP9764050.1"/>
    </source>
</evidence>
<gene>
    <name evidence="1" type="ORF">QO006_001475</name>
</gene>
<keyword evidence="2" id="KW-1185">Reference proteome</keyword>
<proteinExistence type="predicted"/>
<dbReference type="PANTHER" id="PTHR32097">
    <property type="entry name" value="CAMP-BINDING PROTEIN 1-RELATED"/>
    <property type="match status" value="1"/>
</dbReference>
<accession>A0ABT9MBW1</accession>
<dbReference type="InterPro" id="IPR003325">
    <property type="entry name" value="TerD"/>
</dbReference>
<dbReference type="EMBL" id="JAURUR010000003">
    <property type="protein sequence ID" value="MDP9764050.1"/>
    <property type="molecule type" value="Genomic_DNA"/>
</dbReference>
<protein>
    <submittedName>
        <fullName evidence="1">Uncharacterized protein</fullName>
    </submittedName>
</protein>
<dbReference type="RefSeq" id="WP_307465349.1">
    <property type="nucleotide sequence ID" value="NZ_JAURUR010000003.1"/>
</dbReference>
<comment type="caution">
    <text evidence="1">The sequence shown here is derived from an EMBL/GenBank/DDBJ whole genome shotgun (WGS) entry which is preliminary data.</text>
</comment>